<dbReference type="AlphaFoldDB" id="A0A640URD2"/>
<accession>A0A640URD2</accession>
<feature type="region of interest" description="Disordered" evidence="1">
    <location>
        <begin position="1"/>
        <end position="38"/>
    </location>
</feature>
<sequence length="100" mass="10356">MDLAGAATRLRPGHVPGSEASWSSPQPATSVTASRSSTAGLAAKAVGDAGGFKNAFGKMKLDGLGNFKNPLRDSRYRCPTWGFGTEGMMVVPPPRAHALV</sequence>
<evidence type="ECO:0000313" key="2">
    <source>
        <dbReference type="EMBL" id="GFE38237.1"/>
    </source>
</evidence>
<organism evidence="2 3">
    <name type="scientific">Streptomyces tubercidicus</name>
    <dbReference type="NCBI Taxonomy" id="47759"/>
    <lineage>
        <taxon>Bacteria</taxon>
        <taxon>Bacillati</taxon>
        <taxon>Actinomycetota</taxon>
        <taxon>Actinomycetes</taxon>
        <taxon>Kitasatosporales</taxon>
        <taxon>Streptomycetaceae</taxon>
        <taxon>Streptomyces</taxon>
    </lineage>
</organism>
<dbReference type="Proteomes" id="UP000431826">
    <property type="component" value="Unassembled WGS sequence"/>
</dbReference>
<dbReference type="EMBL" id="BLIR01000001">
    <property type="protein sequence ID" value="GFE38237.1"/>
    <property type="molecule type" value="Genomic_DNA"/>
</dbReference>
<evidence type="ECO:0000256" key="1">
    <source>
        <dbReference type="SAM" id="MobiDB-lite"/>
    </source>
</evidence>
<comment type="caution">
    <text evidence="2">The sequence shown here is derived from an EMBL/GenBank/DDBJ whole genome shotgun (WGS) entry which is preliminary data.</text>
</comment>
<protein>
    <submittedName>
        <fullName evidence="2">Uncharacterized protein</fullName>
    </submittedName>
</protein>
<proteinExistence type="predicted"/>
<reference evidence="2 3" key="1">
    <citation type="submission" date="2019-12" db="EMBL/GenBank/DDBJ databases">
        <title>Whole genome shotgun sequence of Streptomyces tubercidicus NBRC 13090.</title>
        <authorList>
            <person name="Ichikawa N."/>
            <person name="Kimura A."/>
            <person name="Kitahashi Y."/>
            <person name="Komaki H."/>
            <person name="Tamura T."/>
        </authorList>
    </citation>
    <scope>NUCLEOTIDE SEQUENCE [LARGE SCALE GENOMIC DNA]</scope>
    <source>
        <strain evidence="2 3">NBRC 13090</strain>
    </source>
</reference>
<keyword evidence="3" id="KW-1185">Reference proteome</keyword>
<evidence type="ECO:0000313" key="3">
    <source>
        <dbReference type="Proteomes" id="UP000431826"/>
    </source>
</evidence>
<gene>
    <name evidence="2" type="ORF">Stube_29100</name>
</gene>
<name>A0A640URD2_9ACTN</name>
<feature type="compositionally biased region" description="Low complexity" evidence="1">
    <location>
        <begin position="28"/>
        <end position="38"/>
    </location>
</feature>